<dbReference type="EMBL" id="MU151261">
    <property type="protein sequence ID" value="KAF9446140.1"/>
    <property type="molecule type" value="Genomic_DNA"/>
</dbReference>
<comment type="caution">
    <text evidence="1">The sequence shown here is derived from an EMBL/GenBank/DDBJ whole genome shotgun (WGS) entry which is preliminary data.</text>
</comment>
<dbReference type="OrthoDB" id="2845803at2759"/>
<name>A0A9P6C1Y8_9AGAR</name>
<keyword evidence="2" id="KW-1185">Reference proteome</keyword>
<organism evidence="1 2">
    <name type="scientific">Macrolepiota fuliginosa MF-IS2</name>
    <dbReference type="NCBI Taxonomy" id="1400762"/>
    <lineage>
        <taxon>Eukaryota</taxon>
        <taxon>Fungi</taxon>
        <taxon>Dikarya</taxon>
        <taxon>Basidiomycota</taxon>
        <taxon>Agaricomycotina</taxon>
        <taxon>Agaricomycetes</taxon>
        <taxon>Agaricomycetidae</taxon>
        <taxon>Agaricales</taxon>
        <taxon>Agaricineae</taxon>
        <taxon>Agaricaceae</taxon>
        <taxon>Macrolepiota</taxon>
    </lineage>
</organism>
<protein>
    <submittedName>
        <fullName evidence="1">Uncharacterized protein</fullName>
    </submittedName>
</protein>
<evidence type="ECO:0000313" key="1">
    <source>
        <dbReference type="EMBL" id="KAF9446140.1"/>
    </source>
</evidence>
<accession>A0A9P6C1Y8</accession>
<sequence length="158" mass="17622">METTLSSPSLTSLTAWSMQHMHNIFEAPSDEEALRAIDETFAKNIEASANGKPVRYNDIIGMVLALRKGSRLKVSWQQARELPLDASTNRGGVFSGAYIIRGIQRILPGANHPVEFERHKTVEVLIEPQSKDISIDSRKIVKLTFVASDIRVHRQASL</sequence>
<reference evidence="1" key="1">
    <citation type="submission" date="2020-11" db="EMBL/GenBank/DDBJ databases">
        <authorList>
            <consortium name="DOE Joint Genome Institute"/>
            <person name="Ahrendt S."/>
            <person name="Riley R."/>
            <person name="Andreopoulos W."/>
            <person name="Labutti K."/>
            <person name="Pangilinan J."/>
            <person name="Ruiz-Duenas F.J."/>
            <person name="Barrasa J.M."/>
            <person name="Sanchez-Garcia M."/>
            <person name="Camarero S."/>
            <person name="Miyauchi S."/>
            <person name="Serrano A."/>
            <person name="Linde D."/>
            <person name="Babiker R."/>
            <person name="Drula E."/>
            <person name="Ayuso-Fernandez I."/>
            <person name="Pacheco R."/>
            <person name="Padilla G."/>
            <person name="Ferreira P."/>
            <person name="Barriuso J."/>
            <person name="Kellner H."/>
            <person name="Castanera R."/>
            <person name="Alfaro M."/>
            <person name="Ramirez L."/>
            <person name="Pisabarro A.G."/>
            <person name="Kuo A."/>
            <person name="Tritt A."/>
            <person name="Lipzen A."/>
            <person name="He G."/>
            <person name="Yan M."/>
            <person name="Ng V."/>
            <person name="Cullen D."/>
            <person name="Martin F."/>
            <person name="Rosso M.-N."/>
            <person name="Henrissat B."/>
            <person name="Hibbett D."/>
            <person name="Martinez A.T."/>
            <person name="Grigoriev I.V."/>
        </authorList>
    </citation>
    <scope>NUCLEOTIDE SEQUENCE</scope>
    <source>
        <strain evidence="1">MF-IS2</strain>
    </source>
</reference>
<gene>
    <name evidence="1" type="ORF">P691DRAFT_709115</name>
</gene>
<dbReference type="Proteomes" id="UP000807342">
    <property type="component" value="Unassembled WGS sequence"/>
</dbReference>
<proteinExistence type="predicted"/>
<evidence type="ECO:0000313" key="2">
    <source>
        <dbReference type="Proteomes" id="UP000807342"/>
    </source>
</evidence>
<dbReference type="AlphaFoldDB" id="A0A9P6C1Y8"/>